<reference evidence="18 19" key="1">
    <citation type="submission" date="2019-03" db="EMBL/GenBank/DDBJ databases">
        <title>Genomic Encyclopedia of Type Strains, Phase IV (KMG-IV): sequencing the most valuable type-strain genomes for metagenomic binning, comparative biology and taxonomic classification.</title>
        <authorList>
            <person name="Goeker M."/>
        </authorList>
    </citation>
    <scope>NUCLEOTIDE SEQUENCE [LARGE SCALE GENOMIC DNA]</scope>
    <source>
        <strain evidence="18 19">DSM 22958</strain>
    </source>
</reference>
<dbReference type="Gene3D" id="3.50.30.80">
    <property type="entry name" value="IlvD/EDD C-terminal domain-like"/>
    <property type="match status" value="1"/>
</dbReference>
<evidence type="ECO:0000256" key="2">
    <source>
        <dbReference type="ARBA" id="ARBA00006486"/>
    </source>
</evidence>
<evidence type="ECO:0000313" key="19">
    <source>
        <dbReference type="Proteomes" id="UP000294881"/>
    </source>
</evidence>
<dbReference type="GO" id="GO:0009097">
    <property type="term" value="P:isoleucine biosynthetic process"/>
    <property type="evidence" value="ECO:0007669"/>
    <property type="project" value="UniProtKB-UniRule"/>
</dbReference>
<comment type="cofactor">
    <cofactor evidence="15">
        <name>[2Fe-2S] cluster</name>
        <dbReference type="ChEBI" id="CHEBI:190135"/>
    </cofactor>
    <text evidence="15">Binds 1 [2Fe-2S] cluster per subunit. This cluster acts as a Lewis acid cofactor.</text>
</comment>
<feature type="binding site" evidence="15">
    <location>
        <position position="448"/>
    </location>
    <ligand>
        <name>Mg(2+)</name>
        <dbReference type="ChEBI" id="CHEBI:18420"/>
    </ligand>
</feature>
<protein>
    <recommendedName>
        <fullName evidence="14 15">Dihydroxy-acid dehydratase</fullName>
        <shortName evidence="15">DAD</shortName>
        <ecNumber evidence="14 15">4.2.1.9</ecNumber>
    </recommendedName>
</protein>
<keyword evidence="3 15" id="KW-0028">Amino-acid biosynthesis</keyword>
<comment type="pathway">
    <text evidence="13 15">Amino-acid biosynthesis; L-isoleucine biosynthesis; L-isoleucine from 2-oxobutanoate: step 3/4.</text>
</comment>
<dbReference type="PANTHER" id="PTHR21000:SF5">
    <property type="entry name" value="DIHYDROXY-ACID DEHYDRATASE, MITOCHONDRIAL"/>
    <property type="match status" value="1"/>
</dbReference>
<evidence type="ECO:0000256" key="11">
    <source>
        <dbReference type="ARBA" id="ARBA00029304"/>
    </source>
</evidence>
<feature type="domain" description="Dihydroxy-acid/6-phosphogluconate dehydratase C-terminal" evidence="17">
    <location>
        <begin position="366"/>
        <end position="555"/>
    </location>
</feature>
<dbReference type="UniPathway" id="UPA00049">
    <property type="reaction ID" value="UER00061"/>
</dbReference>
<evidence type="ECO:0000256" key="4">
    <source>
        <dbReference type="ARBA" id="ARBA00022714"/>
    </source>
</evidence>
<dbReference type="EC" id="4.2.1.9" evidence="14 15"/>
<comment type="catalytic activity">
    <reaction evidence="11">
        <text>(2R)-2,3-dihydroxy-3-methylbutanoate = 3-methyl-2-oxobutanoate + H2O</text>
        <dbReference type="Rhea" id="RHEA:24809"/>
        <dbReference type="ChEBI" id="CHEBI:11851"/>
        <dbReference type="ChEBI" id="CHEBI:15377"/>
        <dbReference type="ChEBI" id="CHEBI:49072"/>
        <dbReference type="EC" id="4.2.1.9"/>
    </reaction>
    <physiologicalReaction direction="left-to-right" evidence="11">
        <dbReference type="Rhea" id="RHEA:24810"/>
    </physiologicalReaction>
</comment>
<evidence type="ECO:0000256" key="5">
    <source>
        <dbReference type="ARBA" id="ARBA00022723"/>
    </source>
</evidence>
<keyword evidence="8 15" id="KW-0411">Iron-sulfur</keyword>
<comment type="subunit">
    <text evidence="15">Homodimer.</text>
</comment>
<comment type="caution">
    <text evidence="18">The sequence shown here is derived from an EMBL/GenBank/DDBJ whole genome shotgun (WGS) entry which is preliminary data.</text>
</comment>
<dbReference type="InterPro" id="IPR056740">
    <property type="entry name" value="ILV_EDD_C"/>
</dbReference>
<dbReference type="UniPathway" id="UPA00047">
    <property type="reaction ID" value="UER00057"/>
</dbReference>
<dbReference type="HAMAP" id="MF_00012">
    <property type="entry name" value="IlvD"/>
    <property type="match status" value="1"/>
</dbReference>
<dbReference type="GO" id="GO:0051537">
    <property type="term" value="F:2 iron, 2 sulfur cluster binding"/>
    <property type="evidence" value="ECO:0007669"/>
    <property type="project" value="UniProtKB-UniRule"/>
</dbReference>
<dbReference type="InterPro" id="IPR037237">
    <property type="entry name" value="IlvD/EDD_N"/>
</dbReference>
<dbReference type="GO" id="GO:0009099">
    <property type="term" value="P:L-valine biosynthetic process"/>
    <property type="evidence" value="ECO:0007669"/>
    <property type="project" value="UniProtKB-UniRule"/>
</dbReference>
<dbReference type="InterPro" id="IPR042096">
    <property type="entry name" value="Dihydro-acid_dehy_C"/>
</dbReference>
<dbReference type="InterPro" id="IPR050165">
    <property type="entry name" value="DHAD_IlvD/Edd"/>
</dbReference>
<dbReference type="GO" id="GO:0004160">
    <property type="term" value="F:dihydroxy-acid dehydratase activity"/>
    <property type="evidence" value="ECO:0007669"/>
    <property type="project" value="UniProtKB-UniRule"/>
</dbReference>
<dbReference type="RefSeq" id="WP_132003114.1">
    <property type="nucleotide sequence ID" value="NZ_JBHUNN010000002.1"/>
</dbReference>
<evidence type="ECO:0000256" key="15">
    <source>
        <dbReference type="HAMAP-Rule" id="MF_00012"/>
    </source>
</evidence>
<evidence type="ECO:0000256" key="6">
    <source>
        <dbReference type="ARBA" id="ARBA00022842"/>
    </source>
</evidence>
<dbReference type="NCBIfam" id="TIGR00110">
    <property type="entry name" value="ilvD"/>
    <property type="match status" value="1"/>
</dbReference>
<dbReference type="PROSITE" id="PS00886">
    <property type="entry name" value="ILVD_EDD_1"/>
    <property type="match status" value="1"/>
</dbReference>
<feature type="binding site" evidence="15">
    <location>
        <position position="56"/>
    </location>
    <ligand>
        <name>[2Fe-2S] cluster</name>
        <dbReference type="ChEBI" id="CHEBI:190135"/>
    </ligand>
</feature>
<keyword evidence="6 15" id="KW-0460">Magnesium</keyword>
<keyword evidence="10 15" id="KW-0100">Branched-chain amino acid biosynthesis</keyword>
<dbReference type="AlphaFoldDB" id="A0A4R2GVV9"/>
<keyword evidence="7 15" id="KW-0408">Iron</keyword>
<dbReference type="NCBIfam" id="NF002068">
    <property type="entry name" value="PRK00911.1"/>
    <property type="match status" value="1"/>
</dbReference>
<dbReference type="PANTHER" id="PTHR21000">
    <property type="entry name" value="DIHYDROXY-ACID DEHYDRATASE DAD"/>
    <property type="match status" value="1"/>
</dbReference>
<evidence type="ECO:0000256" key="9">
    <source>
        <dbReference type="ARBA" id="ARBA00023239"/>
    </source>
</evidence>
<evidence type="ECO:0000313" key="18">
    <source>
        <dbReference type="EMBL" id="TCO15110.1"/>
    </source>
</evidence>
<feature type="binding site" description="via carbamate group" evidence="15">
    <location>
        <position position="128"/>
    </location>
    <ligand>
        <name>Mg(2+)</name>
        <dbReference type="ChEBI" id="CHEBI:18420"/>
    </ligand>
</feature>
<keyword evidence="5 15" id="KW-0479">Metal-binding</keyword>
<comment type="pathway">
    <text evidence="12 15">Amino-acid biosynthesis; L-valine biosynthesis; L-valine from pyruvate: step 3/4.</text>
</comment>
<evidence type="ECO:0000256" key="12">
    <source>
        <dbReference type="ARBA" id="ARBA00029436"/>
    </source>
</evidence>
<evidence type="ECO:0000256" key="3">
    <source>
        <dbReference type="ARBA" id="ARBA00022605"/>
    </source>
</evidence>
<dbReference type="EMBL" id="SLWL01000002">
    <property type="protein sequence ID" value="TCO15110.1"/>
    <property type="molecule type" value="Genomic_DNA"/>
</dbReference>
<dbReference type="InterPro" id="IPR000581">
    <property type="entry name" value="ILV_EDD_N"/>
</dbReference>
<evidence type="ECO:0000256" key="13">
    <source>
        <dbReference type="ARBA" id="ARBA00029437"/>
    </source>
</evidence>
<gene>
    <name evidence="15" type="primary">ilvD</name>
    <name evidence="18" type="ORF">EV666_10286</name>
</gene>
<name>A0A4R2GVV9_9HYPH</name>
<feature type="modified residue" description="N6-carboxylysine" evidence="15">
    <location>
        <position position="128"/>
    </location>
</feature>
<sequence length="562" mass="58113">MTASDQRPARKLRSAGLTGPNAFATRAMLRAAGVKAEDFGKPVIGIANTWSGAMPCNIHLRDLAARVADGVRAAGGVPLEINTVAVSDAVLAVGGASLISREMIADSIELAATAYAFDAMVAIGGCDKTNPGCIMAMARLNIPAVYLYGGAIAPGRYRGKDVTIQTLAEMSGAFAAGAVTRADMDELVETALPGPGACGGMFTANTMGSAIEVMGLTAANCTSAPAVSGRRGDIAFETGQLILDVLARDVRPRQIITRAALHNAMAVVAAMGGSTNAVLHLLAIAHEAGVRLELEEFQQISDRTPHLGNFTPSGKYNMQDLHQIGGVPVVMQALHRTGLLDGDALTVDGRTLAERLTGVSFPTGQDVIAAPEAPLHPNGGWVILRGDLAPEGAVLKATGTELRRHVGRARVFEDEPAAYAAVMARQIVAGDTMVIRNEGPAGGPGMRETARVTAALVGQGFKDSVALITDGRFSGISHGLAIGHVSPEAAFGGPIALVRDGDEIVVDLDARRIDLNVSPETLASRQAAWRAPGRPASTSVYDKYARNVSSASTGAVTTPARA</sequence>
<dbReference type="InterPro" id="IPR020558">
    <property type="entry name" value="DiOHA_6PGluconate_deHydtase_CS"/>
</dbReference>
<keyword evidence="9 15" id="KW-0456">Lyase</keyword>
<accession>A0A4R2GVV9</accession>
<comment type="cofactor">
    <cofactor evidence="1 15">
        <name>Mg(2+)</name>
        <dbReference type="ChEBI" id="CHEBI:18420"/>
    </cofactor>
</comment>
<evidence type="ECO:0000256" key="1">
    <source>
        <dbReference type="ARBA" id="ARBA00001946"/>
    </source>
</evidence>
<evidence type="ECO:0000256" key="14">
    <source>
        <dbReference type="ARBA" id="ARBA00029490"/>
    </source>
</evidence>
<dbReference type="FunFam" id="3.50.30.80:FF:000001">
    <property type="entry name" value="Dihydroxy-acid dehydratase"/>
    <property type="match status" value="1"/>
</dbReference>
<dbReference type="Proteomes" id="UP000294881">
    <property type="component" value="Unassembled WGS sequence"/>
</dbReference>
<keyword evidence="19" id="KW-1185">Reference proteome</keyword>
<evidence type="ECO:0000256" key="8">
    <source>
        <dbReference type="ARBA" id="ARBA00023014"/>
    </source>
</evidence>
<feature type="binding site" evidence="15">
    <location>
        <position position="127"/>
    </location>
    <ligand>
        <name>Mg(2+)</name>
        <dbReference type="ChEBI" id="CHEBI:18420"/>
    </ligand>
</feature>
<dbReference type="SUPFAM" id="SSF143975">
    <property type="entry name" value="IlvD/EDD N-terminal domain-like"/>
    <property type="match status" value="1"/>
</dbReference>
<dbReference type="SUPFAM" id="SSF52016">
    <property type="entry name" value="LeuD/IlvD-like"/>
    <property type="match status" value="1"/>
</dbReference>
<evidence type="ECO:0000259" key="16">
    <source>
        <dbReference type="Pfam" id="PF00920"/>
    </source>
</evidence>
<organism evidence="18 19">
    <name type="scientific">Camelimonas lactis</name>
    <dbReference type="NCBI Taxonomy" id="659006"/>
    <lineage>
        <taxon>Bacteria</taxon>
        <taxon>Pseudomonadati</taxon>
        <taxon>Pseudomonadota</taxon>
        <taxon>Alphaproteobacteria</taxon>
        <taxon>Hyphomicrobiales</taxon>
        <taxon>Chelatococcaceae</taxon>
        <taxon>Camelimonas</taxon>
    </lineage>
</organism>
<dbReference type="GO" id="GO:0000287">
    <property type="term" value="F:magnesium ion binding"/>
    <property type="evidence" value="ECO:0007669"/>
    <property type="project" value="UniProtKB-UniRule"/>
</dbReference>
<comment type="function">
    <text evidence="15">Functions in the biosynthesis of branched-chain amino acids. Catalyzes the dehydration of (2R,3R)-2,3-dihydroxy-3-methylpentanoate (2,3-dihydroxy-3-methylvalerate) into 2-oxo-3-methylpentanoate (2-oxo-3-methylvalerate) and of (2R)-2,3-dihydroxy-3-methylbutanoate (2,3-dihydroxyisovalerate) into 2-oxo-3-methylbutanoate (2-oxoisovalerate), the penultimate precursor to L-isoleucine and L-valine, respectively.</text>
</comment>
<dbReference type="InterPro" id="IPR004404">
    <property type="entry name" value="DihydroxyA_deHydtase"/>
</dbReference>
<evidence type="ECO:0000256" key="10">
    <source>
        <dbReference type="ARBA" id="ARBA00023304"/>
    </source>
</evidence>
<dbReference type="Pfam" id="PF24877">
    <property type="entry name" value="ILV_EDD_C"/>
    <property type="match status" value="1"/>
</dbReference>
<keyword evidence="4 15" id="KW-0001">2Fe-2S</keyword>
<feature type="binding site" evidence="15">
    <location>
        <position position="88"/>
    </location>
    <ligand>
        <name>Mg(2+)</name>
        <dbReference type="ChEBI" id="CHEBI:18420"/>
    </ligand>
</feature>
<dbReference type="OrthoDB" id="7793094at2"/>
<comment type="catalytic activity">
    <reaction evidence="15">
        <text>(2R,3R)-2,3-dihydroxy-3-methylpentanoate = (S)-3-methyl-2-oxopentanoate + H2O</text>
        <dbReference type="Rhea" id="RHEA:27694"/>
        <dbReference type="ChEBI" id="CHEBI:15377"/>
        <dbReference type="ChEBI" id="CHEBI:35146"/>
        <dbReference type="ChEBI" id="CHEBI:49258"/>
        <dbReference type="EC" id="4.2.1.9"/>
    </reaction>
</comment>
<comment type="similarity">
    <text evidence="2 15">Belongs to the IlvD/Edd family.</text>
</comment>
<dbReference type="Pfam" id="PF00920">
    <property type="entry name" value="ILVD_EDD_N"/>
    <property type="match status" value="1"/>
</dbReference>
<feature type="domain" description="Dihydroxy-acid/6-phosphogluconate dehydratase N-terminal" evidence="16">
    <location>
        <begin position="41"/>
        <end position="354"/>
    </location>
</feature>
<feature type="active site" description="Proton acceptor" evidence="15">
    <location>
        <position position="474"/>
    </location>
</feature>
<evidence type="ECO:0000256" key="7">
    <source>
        <dbReference type="ARBA" id="ARBA00023004"/>
    </source>
</evidence>
<comment type="caution">
    <text evidence="15">Lacks conserved residue(s) required for the propagation of feature annotation.</text>
</comment>
<proteinExistence type="inferred from homology"/>
<evidence type="ECO:0000259" key="17">
    <source>
        <dbReference type="Pfam" id="PF24877"/>
    </source>
</evidence>